<dbReference type="Gene3D" id="3.40.50.150">
    <property type="entry name" value="Vaccinia Virus protein VP39"/>
    <property type="match status" value="1"/>
</dbReference>
<dbReference type="SUPFAM" id="SSF53335">
    <property type="entry name" value="S-adenosyl-L-methionine-dependent methyltransferases"/>
    <property type="match status" value="1"/>
</dbReference>
<gene>
    <name evidence="1" type="ORF">SCF082_LOCUS53253</name>
</gene>
<proteinExistence type="predicted"/>
<keyword evidence="2" id="KW-1185">Reference proteome</keyword>
<evidence type="ECO:0000313" key="1">
    <source>
        <dbReference type="EMBL" id="CAK9115010.1"/>
    </source>
</evidence>
<protein>
    <recommendedName>
        <fullName evidence="3">Poly(A) polymerase small subunit</fullName>
    </recommendedName>
</protein>
<dbReference type="Proteomes" id="UP001642464">
    <property type="component" value="Unassembled WGS sequence"/>
</dbReference>
<comment type="caution">
    <text evidence="1">The sequence shown here is derived from an EMBL/GenBank/DDBJ whole genome shotgun (WGS) entry which is preliminary data.</text>
</comment>
<dbReference type="InterPro" id="IPR025804">
    <property type="entry name" value="Pox/kineto_cap_MeTfrase"/>
</dbReference>
<name>A0ABP0SRZ5_9DINO</name>
<evidence type="ECO:0000313" key="2">
    <source>
        <dbReference type="Proteomes" id="UP001642464"/>
    </source>
</evidence>
<dbReference type="EMBL" id="CAXAMM010044517">
    <property type="protein sequence ID" value="CAK9115010.1"/>
    <property type="molecule type" value="Genomic_DNA"/>
</dbReference>
<organism evidence="1 2">
    <name type="scientific">Durusdinium trenchii</name>
    <dbReference type="NCBI Taxonomy" id="1381693"/>
    <lineage>
        <taxon>Eukaryota</taxon>
        <taxon>Sar</taxon>
        <taxon>Alveolata</taxon>
        <taxon>Dinophyceae</taxon>
        <taxon>Suessiales</taxon>
        <taxon>Symbiodiniaceae</taxon>
        <taxon>Durusdinium</taxon>
    </lineage>
</organism>
<reference evidence="1 2" key="1">
    <citation type="submission" date="2024-02" db="EMBL/GenBank/DDBJ databases">
        <authorList>
            <person name="Chen Y."/>
            <person name="Shah S."/>
            <person name="Dougan E. K."/>
            <person name="Thang M."/>
            <person name="Chan C."/>
        </authorList>
    </citation>
    <scope>NUCLEOTIDE SEQUENCE [LARGE SCALE GENOMIC DNA]</scope>
</reference>
<accession>A0ABP0SRZ5</accession>
<dbReference type="PROSITE" id="PS51612">
    <property type="entry name" value="SAM_MT_2O_PK"/>
    <property type="match status" value="1"/>
</dbReference>
<dbReference type="InterPro" id="IPR029063">
    <property type="entry name" value="SAM-dependent_MTases_sf"/>
</dbReference>
<sequence>MPVPSNLARGAAGRRSWAGEFALAVRCEEGLFVVLRRLVDPASALANPHTWQRVALPVADYPELDALPLTKTLVPEAPKRTYRQRVDEAKSTVHWGQRKLFMAELELLLDFASEAQLLVYAGAAEGQHLAFLCELFPEIEVEAWDPRPFAPSAADVLRCRRRRRRICTSTRSILQMMWPRTWQTEMSPSFS</sequence>
<evidence type="ECO:0008006" key="3">
    <source>
        <dbReference type="Google" id="ProtNLM"/>
    </source>
</evidence>